<dbReference type="EMBL" id="AECZ01000006">
    <property type="protein sequence ID" value="EFL51998.1"/>
    <property type="molecule type" value="Genomic_DNA"/>
</dbReference>
<organism evidence="2 3">
    <name type="scientific">Solidesulfovibrio fructosivorans JJ]</name>
    <dbReference type="NCBI Taxonomy" id="596151"/>
    <lineage>
        <taxon>Bacteria</taxon>
        <taxon>Pseudomonadati</taxon>
        <taxon>Thermodesulfobacteriota</taxon>
        <taxon>Desulfovibrionia</taxon>
        <taxon>Desulfovibrionales</taxon>
        <taxon>Desulfovibrionaceae</taxon>
        <taxon>Solidesulfovibrio</taxon>
    </lineage>
</organism>
<name>E1JU68_SOLFR</name>
<evidence type="ECO:0000259" key="1">
    <source>
        <dbReference type="PROSITE" id="PS50983"/>
    </source>
</evidence>
<dbReference type="PANTHER" id="PTHR30535">
    <property type="entry name" value="VITAMIN B12-BINDING PROTEIN"/>
    <property type="match status" value="1"/>
</dbReference>
<reference evidence="2 3" key="1">
    <citation type="submission" date="2010-08" db="EMBL/GenBank/DDBJ databases">
        <title>The draft genome of Desulfovibrio fructosovorans JJ.</title>
        <authorList>
            <consortium name="US DOE Joint Genome Institute (JGI-PGF)"/>
            <person name="Lucas S."/>
            <person name="Copeland A."/>
            <person name="Lapidus A."/>
            <person name="Cheng J.-F."/>
            <person name="Bruce D."/>
            <person name="Goodwin L."/>
            <person name="Pitluck S."/>
            <person name="Land M.L."/>
            <person name="Hauser L."/>
            <person name="Chang Y.-J."/>
            <person name="Jeffries C."/>
            <person name="Wall J.D."/>
            <person name="Stahl D.A."/>
            <person name="Arkin A.P."/>
            <person name="Dehal P."/>
            <person name="Stolyar S.M."/>
            <person name="Hazen T.C."/>
            <person name="Woyke T.J."/>
        </authorList>
    </citation>
    <scope>NUCLEOTIDE SEQUENCE [LARGE SCALE GENOMIC DNA]</scope>
    <source>
        <strain evidence="2 3">JJ</strain>
    </source>
</reference>
<evidence type="ECO:0000313" key="2">
    <source>
        <dbReference type="EMBL" id="EFL51998.1"/>
    </source>
</evidence>
<accession>E1JU68</accession>
<dbReference type="Pfam" id="PF01497">
    <property type="entry name" value="Peripla_BP_2"/>
    <property type="match status" value="1"/>
</dbReference>
<dbReference type="Gene3D" id="3.40.50.1980">
    <property type="entry name" value="Nitrogenase molybdenum iron protein domain"/>
    <property type="match status" value="2"/>
</dbReference>
<evidence type="ECO:0000313" key="3">
    <source>
        <dbReference type="Proteomes" id="UP000006250"/>
    </source>
</evidence>
<dbReference type="InterPro" id="IPR002491">
    <property type="entry name" value="ABC_transptr_periplasmic_BD"/>
</dbReference>
<sequence precursor="true">MRITSLAFRPLRGRAGLLAATVLLAGSLVWPGSALARRVTDGCGRAVDIPDAVARVVTAGGTPSLNAFLVALGKGGEIVNGLPQGLHGGQWKYQGVFAPQVTTAPVVSSMGPSWTPDLEALMALRADLVLVESTATADMLSARGFPAYCLSWREPTAVSRALADLGDALGATARAKALQAAFAANLDRVARATADIPPDKRVKALYIRASGLMIPMVSTARFLIEKAGGTYAAPAGLSLEHPRISPEQLLAWDPDVLLVFNKKEVNEVLSDPRYATLSAVKRHAVAAVPFGMHGYTHFTPEQILAVLWMGKTLYPKRFKDMDLVAEAKDFYARFFGRELTDGQVREILRLP</sequence>
<dbReference type="GO" id="GO:0071281">
    <property type="term" value="P:cellular response to iron ion"/>
    <property type="evidence" value="ECO:0007669"/>
    <property type="project" value="TreeGrafter"/>
</dbReference>
<dbReference type="eggNOG" id="COG0614">
    <property type="taxonomic scope" value="Bacteria"/>
</dbReference>
<dbReference type="SUPFAM" id="SSF53807">
    <property type="entry name" value="Helical backbone' metal receptor"/>
    <property type="match status" value="1"/>
</dbReference>
<dbReference type="RefSeq" id="WP_005992005.1">
    <property type="nucleotide sequence ID" value="NZ_AECZ01000006.1"/>
</dbReference>
<gene>
    <name evidence="2" type="ORF">DesfrDRAFT_1167</name>
</gene>
<dbReference type="STRING" id="596151.DesfrDRAFT_1167"/>
<dbReference type="AlphaFoldDB" id="E1JU68"/>
<dbReference type="Gene3D" id="1.20.58.2180">
    <property type="match status" value="1"/>
</dbReference>
<dbReference type="OrthoDB" id="9775594at2"/>
<comment type="caution">
    <text evidence="2">The sequence shown here is derived from an EMBL/GenBank/DDBJ whole genome shotgun (WGS) entry which is preliminary data.</text>
</comment>
<dbReference type="Proteomes" id="UP000006250">
    <property type="component" value="Unassembled WGS sequence"/>
</dbReference>
<dbReference type="InterPro" id="IPR050902">
    <property type="entry name" value="ABC_Transporter_SBP"/>
</dbReference>
<dbReference type="PROSITE" id="PS50983">
    <property type="entry name" value="FE_B12_PBP"/>
    <property type="match status" value="1"/>
</dbReference>
<feature type="domain" description="Fe/B12 periplasmic-binding" evidence="1">
    <location>
        <begin position="55"/>
        <end position="317"/>
    </location>
</feature>
<keyword evidence="3" id="KW-1185">Reference proteome</keyword>
<proteinExistence type="predicted"/>
<dbReference type="PANTHER" id="PTHR30535:SF34">
    <property type="entry name" value="MOLYBDATE-BINDING PROTEIN MOLA"/>
    <property type="match status" value="1"/>
</dbReference>
<protein>
    <submittedName>
        <fullName evidence="2">Periplasmic binding protein</fullName>
    </submittedName>
</protein>